<dbReference type="Gene3D" id="2.60.120.380">
    <property type="match status" value="1"/>
</dbReference>
<protein>
    <recommendedName>
        <fullName evidence="4">PEP-CTERM protein-sorting domain-containing protein</fullName>
    </recommendedName>
</protein>
<feature type="chain" id="PRO_5004664233" description="PEP-CTERM protein-sorting domain-containing protein" evidence="1">
    <location>
        <begin position="26"/>
        <end position="226"/>
    </location>
</feature>
<dbReference type="HOGENOM" id="CLU_1223295_0_0_3"/>
<accession>U5QPW7</accession>
<feature type="signal peptide" evidence="1">
    <location>
        <begin position="1"/>
        <end position="25"/>
    </location>
</feature>
<evidence type="ECO:0000313" key="2">
    <source>
        <dbReference type="EMBL" id="AGY59674.1"/>
    </source>
</evidence>
<reference evidence="2 3" key="1">
    <citation type="journal article" date="2013" name="PLoS ONE">
        <title>Cultivation and Complete Genome Sequencing of Gloeobacter kilaueensis sp. nov., from a Lava Cave in Kilauea Caldera, Hawai'i.</title>
        <authorList>
            <person name="Saw J.H."/>
            <person name="Schatz M."/>
            <person name="Brown M.V."/>
            <person name="Kunkel D.D."/>
            <person name="Foster J.S."/>
            <person name="Shick H."/>
            <person name="Christensen S."/>
            <person name="Hou S."/>
            <person name="Wan X."/>
            <person name="Donachie S.P."/>
        </authorList>
    </citation>
    <scope>NUCLEOTIDE SEQUENCE [LARGE SCALE GENOMIC DNA]</scope>
    <source>
        <strain evidence="3">JS</strain>
    </source>
</reference>
<proteinExistence type="predicted"/>
<sequence length="226" mass="22463">MLKYSLSLALTLFAAVALSAGSLSAAQLYTEQGGDSSRMISTAQLITDPSPGLTGTGPLTGIQGSLITPSGIDLYGFTVTSSTFTATVTSFPSTGSAELFLFDSSGLGVFWSNNGAGGQTSLSASNLTVGSIYYLAINNFRNTPFSSGGQIFDVTAGGSGGPTGPGGSAPLVDWTGNRGSTVTGPYSISLDGAAAIVPEPALLPGLLGLGLFGLGVAGYRKIKAGA</sequence>
<dbReference type="eggNOG" id="COG3210">
    <property type="taxonomic scope" value="Bacteria"/>
</dbReference>
<name>U5QPW7_GLOK1</name>
<evidence type="ECO:0000313" key="3">
    <source>
        <dbReference type="Proteomes" id="UP000017396"/>
    </source>
</evidence>
<dbReference type="KEGG" id="glj:GKIL_3428"/>
<dbReference type="AlphaFoldDB" id="U5QPW7"/>
<dbReference type="Proteomes" id="UP000017396">
    <property type="component" value="Chromosome"/>
</dbReference>
<keyword evidence="3" id="KW-1185">Reference proteome</keyword>
<keyword evidence="1" id="KW-0732">Signal</keyword>
<dbReference type="RefSeq" id="WP_023174969.1">
    <property type="nucleotide sequence ID" value="NC_022600.1"/>
</dbReference>
<dbReference type="EMBL" id="CP003587">
    <property type="protein sequence ID" value="AGY59674.1"/>
    <property type="molecule type" value="Genomic_DNA"/>
</dbReference>
<gene>
    <name evidence="2" type="ORF">GKIL_3428</name>
</gene>
<evidence type="ECO:0008006" key="4">
    <source>
        <dbReference type="Google" id="ProtNLM"/>
    </source>
</evidence>
<evidence type="ECO:0000256" key="1">
    <source>
        <dbReference type="SAM" id="SignalP"/>
    </source>
</evidence>
<organism evidence="2 3">
    <name type="scientific">Gloeobacter kilaueensis (strain ATCC BAA-2537 / CCAP 1431/1 / ULC 316 / JS1)</name>
    <dbReference type="NCBI Taxonomy" id="1183438"/>
    <lineage>
        <taxon>Bacteria</taxon>
        <taxon>Bacillati</taxon>
        <taxon>Cyanobacteriota</taxon>
        <taxon>Cyanophyceae</taxon>
        <taxon>Gloeobacterales</taxon>
        <taxon>Gloeobacteraceae</taxon>
        <taxon>Gloeobacter</taxon>
    </lineage>
</organism>
<dbReference type="STRING" id="1183438.GKIL_3428"/>